<evidence type="ECO:0000313" key="1">
    <source>
        <dbReference type="EnsemblPlants" id="AVESA.00010b.r2.5CG0931800.1.CDS"/>
    </source>
</evidence>
<reference evidence="1" key="2">
    <citation type="submission" date="2025-09" db="UniProtKB">
        <authorList>
            <consortium name="EnsemblPlants"/>
        </authorList>
    </citation>
    <scope>IDENTIFICATION</scope>
</reference>
<keyword evidence="2" id="KW-1185">Reference proteome</keyword>
<dbReference type="EnsemblPlants" id="AVESA.00010b.r2.5CG0931800.1">
    <property type="protein sequence ID" value="AVESA.00010b.r2.5CG0931800.1.CDS"/>
    <property type="gene ID" value="AVESA.00010b.r2.5CG0931800"/>
</dbReference>
<dbReference type="Proteomes" id="UP001732700">
    <property type="component" value="Chromosome 5C"/>
</dbReference>
<sequence length="305" mass="34818">MPRTCSFPHLKKLSLSSVTMREDTLHSVLSECPVLESLLIDNCIGIRRLVINSPSLRSIAVCDDGLMARLFDFVKVDHMDEIVIEEAPSLVRFIRSFQFQPTPIIHVIRAPKLEILGPLTDDFAKLKLGTTVSQEMVDGSLNTSMHSVKVLHLNSVGPNLGAVVGFLKLFPCLEKLYIMSRPRKFMNNRQHPDPQDHIKCLDHLKELVLRIYRLGEEPEIDFAKFFVLNAEVLELMTFAVHYNEHNVDLRQQRMLLQFDSRASPGARFDTVVDYERERFACRNNLHILSMADPFGSSCEYCGQGY</sequence>
<reference evidence="1" key="1">
    <citation type="submission" date="2021-05" db="EMBL/GenBank/DDBJ databases">
        <authorList>
            <person name="Scholz U."/>
            <person name="Mascher M."/>
            <person name="Fiebig A."/>
        </authorList>
    </citation>
    <scope>NUCLEOTIDE SEQUENCE [LARGE SCALE GENOMIC DNA]</scope>
</reference>
<organism evidence="1 2">
    <name type="scientific">Avena sativa</name>
    <name type="common">Oat</name>
    <dbReference type="NCBI Taxonomy" id="4498"/>
    <lineage>
        <taxon>Eukaryota</taxon>
        <taxon>Viridiplantae</taxon>
        <taxon>Streptophyta</taxon>
        <taxon>Embryophyta</taxon>
        <taxon>Tracheophyta</taxon>
        <taxon>Spermatophyta</taxon>
        <taxon>Magnoliopsida</taxon>
        <taxon>Liliopsida</taxon>
        <taxon>Poales</taxon>
        <taxon>Poaceae</taxon>
        <taxon>BOP clade</taxon>
        <taxon>Pooideae</taxon>
        <taxon>Poodae</taxon>
        <taxon>Poeae</taxon>
        <taxon>Poeae Chloroplast Group 1 (Aveneae type)</taxon>
        <taxon>Aveninae</taxon>
        <taxon>Avena</taxon>
    </lineage>
</organism>
<evidence type="ECO:0000313" key="2">
    <source>
        <dbReference type="Proteomes" id="UP001732700"/>
    </source>
</evidence>
<proteinExistence type="predicted"/>
<protein>
    <submittedName>
        <fullName evidence="1">Uncharacterized protein</fullName>
    </submittedName>
</protein>
<accession>A0ACD5Y8S7</accession>
<name>A0ACD5Y8S7_AVESA</name>